<evidence type="ECO:0000313" key="3">
    <source>
        <dbReference type="EMBL" id="CAL4196537.1"/>
    </source>
</evidence>
<dbReference type="InterPro" id="IPR000742">
    <property type="entry name" value="EGF"/>
</dbReference>
<dbReference type="PROSITE" id="PS50026">
    <property type="entry name" value="EGF_3"/>
    <property type="match status" value="1"/>
</dbReference>
<feature type="domain" description="EGF-like" evidence="2">
    <location>
        <begin position="30"/>
        <end position="62"/>
    </location>
</feature>
<name>A0AAV2SKA8_MEGNR</name>
<evidence type="ECO:0000259" key="2">
    <source>
        <dbReference type="PROSITE" id="PS50026"/>
    </source>
</evidence>
<dbReference type="SMART" id="SM00181">
    <property type="entry name" value="EGF"/>
    <property type="match status" value="2"/>
</dbReference>
<proteinExistence type="predicted"/>
<dbReference type="PROSITE" id="PS00022">
    <property type="entry name" value="EGF_1"/>
    <property type="match status" value="1"/>
</dbReference>
<reference evidence="3 4" key="1">
    <citation type="submission" date="2024-05" db="EMBL/GenBank/DDBJ databases">
        <authorList>
            <person name="Wallberg A."/>
        </authorList>
    </citation>
    <scope>NUCLEOTIDE SEQUENCE [LARGE SCALE GENOMIC DNA]</scope>
</reference>
<gene>
    <name evidence="3" type="ORF">MNOR_LOCUS37184</name>
</gene>
<dbReference type="PROSITE" id="PS01186">
    <property type="entry name" value="EGF_2"/>
    <property type="match status" value="1"/>
</dbReference>
<sequence length="178" mass="18818">AICTNGCGNGDCIAPNRCRCATGWSGPLCNTAVCTGGCGNGVCAAPPNQCNCNKGWEGPRCGEEIRIVECTGYCGDYGDGVCRDSCIGNEKEDRSERCEGGAACKCCKSVGDYSGGYVFKGFPGPRNLPKSQDLPGLWSAKGINSPRKPEYSSIGLPSYADATYVLESPPNYEYDYKI</sequence>
<comment type="caution">
    <text evidence="3">The sequence shown here is derived from an EMBL/GenBank/DDBJ whole genome shotgun (WGS) entry which is preliminary data.</text>
</comment>
<keyword evidence="4" id="KW-1185">Reference proteome</keyword>
<keyword evidence="1" id="KW-0245">EGF-like domain</keyword>
<dbReference type="EMBL" id="CAXKWB010072943">
    <property type="protein sequence ID" value="CAL4196537.1"/>
    <property type="molecule type" value="Genomic_DNA"/>
</dbReference>
<protein>
    <recommendedName>
        <fullName evidence="2">EGF-like domain-containing protein</fullName>
    </recommendedName>
</protein>
<evidence type="ECO:0000256" key="1">
    <source>
        <dbReference type="PROSITE-ProRule" id="PRU00076"/>
    </source>
</evidence>
<dbReference type="AlphaFoldDB" id="A0AAV2SKA8"/>
<feature type="non-terminal residue" evidence="3">
    <location>
        <position position="1"/>
    </location>
</feature>
<dbReference type="Proteomes" id="UP001497623">
    <property type="component" value="Unassembled WGS sequence"/>
</dbReference>
<accession>A0AAV2SKA8</accession>
<organism evidence="3 4">
    <name type="scientific">Meganyctiphanes norvegica</name>
    <name type="common">Northern krill</name>
    <name type="synonym">Thysanopoda norvegica</name>
    <dbReference type="NCBI Taxonomy" id="48144"/>
    <lineage>
        <taxon>Eukaryota</taxon>
        <taxon>Metazoa</taxon>
        <taxon>Ecdysozoa</taxon>
        <taxon>Arthropoda</taxon>
        <taxon>Crustacea</taxon>
        <taxon>Multicrustacea</taxon>
        <taxon>Malacostraca</taxon>
        <taxon>Eumalacostraca</taxon>
        <taxon>Eucarida</taxon>
        <taxon>Euphausiacea</taxon>
        <taxon>Euphausiidae</taxon>
        <taxon>Meganyctiphanes</taxon>
    </lineage>
</organism>
<feature type="disulfide bond" evidence="1">
    <location>
        <begin position="52"/>
        <end position="61"/>
    </location>
</feature>
<comment type="caution">
    <text evidence="1">Lacks conserved residue(s) required for the propagation of feature annotation.</text>
</comment>
<evidence type="ECO:0000313" key="4">
    <source>
        <dbReference type="Proteomes" id="UP001497623"/>
    </source>
</evidence>
<dbReference type="Gene3D" id="2.10.25.10">
    <property type="entry name" value="Laminin"/>
    <property type="match status" value="1"/>
</dbReference>
<keyword evidence="1" id="KW-1015">Disulfide bond</keyword>